<dbReference type="InterPro" id="IPR007863">
    <property type="entry name" value="Peptidase_M16_C"/>
</dbReference>
<dbReference type="InterPro" id="IPR011765">
    <property type="entry name" value="Pept_M16_N"/>
</dbReference>
<feature type="domain" description="Peptidase M16 N-terminal" evidence="2">
    <location>
        <begin position="35"/>
        <end position="179"/>
    </location>
</feature>
<dbReference type="OrthoDB" id="9811314at2"/>
<name>I0ESZ3_HELCM</name>
<dbReference type="Pfam" id="PF05193">
    <property type="entry name" value="Peptidase_M16_C"/>
    <property type="match status" value="1"/>
</dbReference>
<reference evidence="4 5" key="1">
    <citation type="journal article" date="2013" name="PLoS ONE">
        <title>Sequence Divergence and Conservation in Genomes ofHelicobacter cetorum Strains from a Dolphin and a Whale.</title>
        <authorList>
            <person name="Kersulyte D."/>
            <person name="Rossi M."/>
            <person name="Berg D.E."/>
        </authorList>
    </citation>
    <scope>NUCLEOTIDE SEQUENCE [LARGE SCALE GENOMIC DNA]</scope>
    <source>
        <strain evidence="4 5">MIT 99-5656</strain>
    </source>
</reference>
<dbReference type="PATRIC" id="fig|1163745.3.peg.1120"/>
<dbReference type="AlphaFoldDB" id="I0ESZ3"/>
<dbReference type="Pfam" id="PF00675">
    <property type="entry name" value="Peptidase_M16"/>
    <property type="match status" value="1"/>
</dbReference>
<dbReference type="GO" id="GO:0046872">
    <property type="term" value="F:metal ion binding"/>
    <property type="evidence" value="ECO:0007669"/>
    <property type="project" value="InterPro"/>
</dbReference>
<evidence type="ECO:0000313" key="4">
    <source>
        <dbReference type="EMBL" id="AFI06062.1"/>
    </source>
</evidence>
<keyword evidence="1" id="KW-0732">Signal</keyword>
<dbReference type="HOGENOM" id="CLU_009902_6_2_7"/>
<dbReference type="Proteomes" id="UP000005013">
    <property type="component" value="Chromosome"/>
</dbReference>
<accession>I0ESZ3</accession>
<dbReference type="GO" id="GO:0008237">
    <property type="term" value="F:metallopeptidase activity"/>
    <property type="evidence" value="ECO:0007669"/>
    <property type="project" value="UniProtKB-KW"/>
</dbReference>
<keyword evidence="4" id="KW-0645">Protease</keyword>
<dbReference type="SUPFAM" id="SSF63411">
    <property type="entry name" value="LuxS/MPP-like metallohydrolase"/>
    <property type="match status" value="2"/>
</dbReference>
<feature type="signal peptide" evidence="1">
    <location>
        <begin position="1"/>
        <end position="20"/>
    </location>
</feature>
<proteinExistence type="predicted"/>
<dbReference type="Gene3D" id="3.30.830.10">
    <property type="entry name" value="Metalloenzyme, LuxS/M16 peptidase-like"/>
    <property type="match status" value="2"/>
</dbReference>
<dbReference type="KEGG" id="hcm:HCD_05300"/>
<sequence length="440" mass="49854">MKKFFIILLLGAIMGLQASALMHQEINQTKVPVIYEENHLLPMGFVHLVFRGGGSLGDKNQLGLAKLFAQILNEGTKELGSVKFAQILEQKAISLSVDSSTEDLQITLEFLKEYEEEAIERLKELLKSPNFTQSALEKVQTRMLAALLQKESDFDYLAKLTLKQELFAKTPLANASLGTKESLQKIKLDDLKQQFSKVFELSKLVVVLGGDLEIKQTLKRLDNALNFLPKGKIYDEPYFETSDKKQEKILYKDTQQAYVYFGAPFKVKDLKQDLARAKVMMFVLGGGFGSRLMEKIRVKEGLAYSVYIHSNLSKTAYFASGYLQTKLSTQAKSVNLVKKIIKEFTQQGITQQELDDAKKFLLGSEPLRNETMSSRLHTKFNHFYLGLPLDFDKTILEQIQKMSLKEINDFIKAHAEINDLTFAIVTNKNLKTPSHASKDN</sequence>
<dbReference type="PANTHER" id="PTHR11851">
    <property type="entry name" value="METALLOPROTEASE"/>
    <property type="match status" value="1"/>
</dbReference>
<protein>
    <submittedName>
        <fullName evidence="4">Processing zinc-metalloprotease</fullName>
    </submittedName>
</protein>
<keyword evidence="4" id="KW-0482">Metalloprotease</keyword>
<dbReference type="GO" id="GO:0006508">
    <property type="term" value="P:proteolysis"/>
    <property type="evidence" value="ECO:0007669"/>
    <property type="project" value="UniProtKB-KW"/>
</dbReference>
<dbReference type="eggNOG" id="COG0612">
    <property type="taxonomic scope" value="Bacteria"/>
</dbReference>
<organism evidence="4 5">
    <name type="scientific">Helicobacter cetorum (strain ATCC BAA-540 / CCUG 52418 / MIT 99-5656)</name>
    <dbReference type="NCBI Taxonomy" id="1163745"/>
    <lineage>
        <taxon>Bacteria</taxon>
        <taxon>Pseudomonadati</taxon>
        <taxon>Campylobacterota</taxon>
        <taxon>Epsilonproteobacteria</taxon>
        <taxon>Campylobacterales</taxon>
        <taxon>Helicobacteraceae</taxon>
        <taxon>Helicobacter</taxon>
    </lineage>
</organism>
<dbReference type="STRING" id="1163745.HCD_05300"/>
<dbReference type="PANTHER" id="PTHR11851:SF225">
    <property type="entry name" value="NON-PEPTIDASE HOMOLOG YMXG"/>
    <property type="match status" value="1"/>
</dbReference>
<evidence type="ECO:0000256" key="1">
    <source>
        <dbReference type="SAM" id="SignalP"/>
    </source>
</evidence>
<feature type="domain" description="Peptidase M16 C-terminal" evidence="3">
    <location>
        <begin position="185"/>
        <end position="359"/>
    </location>
</feature>
<dbReference type="EMBL" id="CP003481">
    <property type="protein sequence ID" value="AFI06062.1"/>
    <property type="molecule type" value="Genomic_DNA"/>
</dbReference>
<dbReference type="InterPro" id="IPR050361">
    <property type="entry name" value="MPP/UQCRC_Complex"/>
</dbReference>
<evidence type="ECO:0000313" key="5">
    <source>
        <dbReference type="Proteomes" id="UP000005013"/>
    </source>
</evidence>
<gene>
    <name evidence="4" type="ordered locus">HCD_05300</name>
</gene>
<feature type="chain" id="PRO_5003626432" evidence="1">
    <location>
        <begin position="21"/>
        <end position="440"/>
    </location>
</feature>
<keyword evidence="4" id="KW-0378">Hydrolase</keyword>
<evidence type="ECO:0000259" key="3">
    <source>
        <dbReference type="Pfam" id="PF05193"/>
    </source>
</evidence>
<dbReference type="RefSeq" id="WP_014659550.1">
    <property type="nucleotide sequence ID" value="NC_017735.1"/>
</dbReference>
<keyword evidence="5" id="KW-1185">Reference proteome</keyword>
<evidence type="ECO:0000259" key="2">
    <source>
        <dbReference type="Pfam" id="PF00675"/>
    </source>
</evidence>
<dbReference type="InterPro" id="IPR011249">
    <property type="entry name" value="Metalloenz_LuxS/M16"/>
</dbReference>